<dbReference type="SUPFAM" id="SSF69593">
    <property type="entry name" value="Glycerol-3-phosphate (1)-acyltransferase"/>
    <property type="match status" value="1"/>
</dbReference>
<evidence type="ECO:0000313" key="4">
    <source>
        <dbReference type="EMBL" id="PWF26932.1"/>
    </source>
</evidence>
<dbReference type="PANTHER" id="PTHR10434">
    <property type="entry name" value="1-ACYL-SN-GLYCEROL-3-PHOSPHATE ACYLTRANSFERASE"/>
    <property type="match status" value="1"/>
</dbReference>
<dbReference type="EMBL" id="QETB01000001">
    <property type="protein sequence ID" value="PWF26932.1"/>
    <property type="molecule type" value="Genomic_DNA"/>
</dbReference>
<evidence type="ECO:0000313" key="5">
    <source>
        <dbReference type="Proteomes" id="UP000245283"/>
    </source>
</evidence>
<organism evidence="4 5">
    <name type="scientific">Ancrocorticia populi</name>
    <dbReference type="NCBI Taxonomy" id="2175228"/>
    <lineage>
        <taxon>Bacteria</taxon>
        <taxon>Bacillati</taxon>
        <taxon>Actinomycetota</taxon>
        <taxon>Actinomycetes</taxon>
        <taxon>Actinomycetales</taxon>
        <taxon>Actinomycetaceae</taxon>
        <taxon>Ancrocorticia</taxon>
    </lineage>
</organism>
<name>A0A2V1K870_9ACTO</name>
<dbReference type="InterPro" id="IPR002123">
    <property type="entry name" value="Plipid/glycerol_acylTrfase"/>
</dbReference>
<sequence length="203" mass="23106">MKITHAIASTYMRFSRWTFVHEEIPQKAVVIGAPHTSNWDGFLMAMAFWKVGRPFKFLMKDNFLKVPVLGRLFVAIGGIATNRREHTGLVGSMVHAAETQDTFTLIIAPEGTRSKKDYWKSGFYRIALETGLPVQLGFIDRRNKTYGWRGHIWLTGDVEADMDRLRAFYDGMQGYHPGNGTVARLRAEDDPAAREWLLEGIDL</sequence>
<proteinExistence type="predicted"/>
<dbReference type="RefSeq" id="WP_109092433.1">
    <property type="nucleotide sequence ID" value="NZ_CAMELQ010000115.1"/>
</dbReference>
<accession>A0A2V1K870</accession>
<evidence type="ECO:0000256" key="1">
    <source>
        <dbReference type="ARBA" id="ARBA00022679"/>
    </source>
</evidence>
<dbReference type="Pfam" id="PF01553">
    <property type="entry name" value="Acyltransferase"/>
    <property type="match status" value="1"/>
</dbReference>
<comment type="caution">
    <text evidence="4">The sequence shown here is derived from an EMBL/GenBank/DDBJ whole genome shotgun (WGS) entry which is preliminary data.</text>
</comment>
<reference evidence="5" key="1">
    <citation type="submission" date="2018-05" db="EMBL/GenBank/DDBJ databases">
        <authorList>
            <person name="Li Y."/>
        </authorList>
    </citation>
    <scope>NUCLEOTIDE SEQUENCE [LARGE SCALE GENOMIC DNA]</scope>
    <source>
        <strain evidence="5">sk1b4</strain>
    </source>
</reference>
<evidence type="ECO:0000256" key="2">
    <source>
        <dbReference type="ARBA" id="ARBA00023315"/>
    </source>
</evidence>
<dbReference type="GO" id="GO:0006654">
    <property type="term" value="P:phosphatidic acid biosynthetic process"/>
    <property type="evidence" value="ECO:0007669"/>
    <property type="project" value="TreeGrafter"/>
</dbReference>
<dbReference type="SMART" id="SM00563">
    <property type="entry name" value="PlsC"/>
    <property type="match status" value="1"/>
</dbReference>
<dbReference type="OrthoDB" id="9796839at2"/>
<keyword evidence="2 4" id="KW-0012">Acyltransferase</keyword>
<keyword evidence="1 4" id="KW-0808">Transferase</keyword>
<evidence type="ECO:0000259" key="3">
    <source>
        <dbReference type="SMART" id="SM00563"/>
    </source>
</evidence>
<gene>
    <name evidence="4" type="ORF">DD236_00505</name>
</gene>
<dbReference type="GO" id="GO:0003841">
    <property type="term" value="F:1-acylglycerol-3-phosphate O-acyltransferase activity"/>
    <property type="evidence" value="ECO:0007669"/>
    <property type="project" value="TreeGrafter"/>
</dbReference>
<protein>
    <submittedName>
        <fullName evidence="4">Acyltransferase</fullName>
    </submittedName>
</protein>
<keyword evidence="5" id="KW-1185">Reference proteome</keyword>
<feature type="domain" description="Phospholipid/glycerol acyltransferase" evidence="3">
    <location>
        <begin position="29"/>
        <end position="142"/>
    </location>
</feature>
<dbReference type="Proteomes" id="UP000245283">
    <property type="component" value="Unassembled WGS sequence"/>
</dbReference>
<dbReference type="PANTHER" id="PTHR10434:SF9">
    <property type="entry name" value="PHOSPHOLIPID_GLYCEROL ACYLTRANSFERASE DOMAIN-CONTAINING PROTEIN"/>
    <property type="match status" value="1"/>
</dbReference>
<dbReference type="AlphaFoldDB" id="A0A2V1K870"/>